<evidence type="ECO:0000256" key="16">
    <source>
        <dbReference type="RuleBase" id="RU000488"/>
    </source>
</evidence>
<comment type="similarity">
    <text evidence="2 16">Belongs to the mitochondrial carrier (TC 2.A.29) family.</text>
</comment>
<dbReference type="Gene3D" id="1.10.238.10">
    <property type="entry name" value="EF-hand"/>
    <property type="match status" value="1"/>
</dbReference>
<dbReference type="GO" id="GO:0006457">
    <property type="term" value="P:protein folding"/>
    <property type="evidence" value="ECO:0007669"/>
    <property type="project" value="InterPro"/>
</dbReference>
<keyword evidence="5 16" id="KW-0813">Transport</keyword>
<dbReference type="GO" id="GO:0051082">
    <property type="term" value="F:unfolded protein binding"/>
    <property type="evidence" value="ECO:0007669"/>
    <property type="project" value="InterPro"/>
</dbReference>
<keyword evidence="10" id="KW-1133">Transmembrane helix</keyword>
<name>A0A9N6WY47_9CRUS</name>
<dbReference type="FunFam" id="1.50.40.10:FF:000003">
    <property type="entry name" value="Putative calcium-binding mitochondrial carrier protein scamc-2"/>
    <property type="match status" value="1"/>
</dbReference>
<dbReference type="InterPro" id="IPR023395">
    <property type="entry name" value="MCP_dom_sf"/>
</dbReference>
<evidence type="ECO:0000256" key="10">
    <source>
        <dbReference type="ARBA" id="ARBA00022989"/>
    </source>
</evidence>
<dbReference type="GO" id="GO:0016272">
    <property type="term" value="C:prefoldin complex"/>
    <property type="evidence" value="ECO:0007669"/>
    <property type="project" value="InterPro"/>
</dbReference>
<evidence type="ECO:0000256" key="9">
    <source>
        <dbReference type="ARBA" id="ARBA00022837"/>
    </source>
</evidence>
<evidence type="ECO:0000256" key="14">
    <source>
        <dbReference type="ARBA" id="ARBA00072592"/>
    </source>
</evidence>
<evidence type="ECO:0000313" key="19">
    <source>
        <dbReference type="EMBL" id="CAG4642969.1"/>
    </source>
</evidence>
<dbReference type="PRINTS" id="PR00926">
    <property type="entry name" value="MITOCARRIER"/>
</dbReference>
<dbReference type="SUPFAM" id="SSF47473">
    <property type="entry name" value="EF-hand"/>
    <property type="match status" value="1"/>
</dbReference>
<feature type="repeat" description="Solcar" evidence="15">
    <location>
        <begin position="229"/>
        <end position="314"/>
    </location>
</feature>
<dbReference type="GO" id="GO:0005743">
    <property type="term" value="C:mitochondrial inner membrane"/>
    <property type="evidence" value="ECO:0007669"/>
    <property type="project" value="UniProtKB-SubCell"/>
</dbReference>
<dbReference type="SUPFAM" id="SSF46579">
    <property type="entry name" value="Prefoldin"/>
    <property type="match status" value="1"/>
</dbReference>
<dbReference type="Gene3D" id="1.50.40.10">
    <property type="entry name" value="Mitochondrial carrier domain"/>
    <property type="match status" value="1"/>
</dbReference>
<evidence type="ECO:0000256" key="7">
    <source>
        <dbReference type="ARBA" id="ARBA00022737"/>
    </source>
</evidence>
<evidence type="ECO:0000256" key="4">
    <source>
        <dbReference type="ARBA" id="ARBA00011695"/>
    </source>
</evidence>
<dbReference type="PANTHER" id="PTHR24089">
    <property type="entry name" value="SOLUTE CARRIER FAMILY 25"/>
    <property type="match status" value="1"/>
</dbReference>
<dbReference type="AlphaFoldDB" id="A0A9N6WY47"/>
<reference evidence="19" key="1">
    <citation type="submission" date="2021-04" db="EMBL/GenBank/DDBJ databases">
        <authorList>
            <person name="Cornetti L."/>
        </authorList>
    </citation>
    <scope>NUCLEOTIDE SEQUENCE</scope>
</reference>
<dbReference type="Pfam" id="PF00153">
    <property type="entry name" value="Mito_carr"/>
    <property type="match status" value="2"/>
</dbReference>
<sequence>MRSTNSTGEILPVPHYTYDLPTEDEERFEQMFRQLDVNGDGRIDIAELSASLHKHGVPDNLKDSYAKKFIKHSDLNESGDISLAEFIYYVREHEKKLNLVFANFDSDNDGRIKYLDVGESVAVPDDFTPQEMVSGMWWRHLVAGGVAGAVSRTATAPLDRIKVFLQVHGIGKFGSLASCARHMLQEGGVRSLWRGNFINVMKIAPESAIKFMAYEQLKQYIRGDSTRDLSMYERFAAGSTAGCISQTLIYPLEVLKTRLSLRTTGQYQGIADAARKMYLREGPQVFFRGYLPNLLGIIPYAGIDLAIYETLKKSWLRNHSESDKPSVLILLSCGTISSTCGQISSYPLALVRTRLQAAIFPENQLKMAEVMQKKLQQEVDKFKGIQKEYQTIISSRQQLDSQLTENKGVKEELGVLEKEANVYKLIGPALIKQDLEEAKANVSKRIDYISGELKRLDKTIEDLDQKQDTQREVLGKLQQQLQQAQVKAAMKA</sequence>
<feature type="domain" description="EF-hand" evidence="18">
    <location>
        <begin position="61"/>
        <end position="96"/>
    </location>
</feature>
<evidence type="ECO:0000256" key="8">
    <source>
        <dbReference type="ARBA" id="ARBA00022792"/>
    </source>
</evidence>
<feature type="repeat" description="Solcar" evidence="15">
    <location>
        <begin position="135"/>
        <end position="220"/>
    </location>
</feature>
<dbReference type="GO" id="GO:0005509">
    <property type="term" value="F:calcium ion binding"/>
    <property type="evidence" value="ECO:0007669"/>
    <property type="project" value="InterPro"/>
</dbReference>
<evidence type="ECO:0000256" key="15">
    <source>
        <dbReference type="PROSITE-ProRule" id="PRU00282"/>
    </source>
</evidence>
<evidence type="ECO:0000259" key="18">
    <source>
        <dbReference type="PROSITE" id="PS50222"/>
    </source>
</evidence>
<evidence type="ECO:0000256" key="17">
    <source>
        <dbReference type="SAM" id="Coils"/>
    </source>
</evidence>
<keyword evidence="12 15" id="KW-0472">Membrane</keyword>
<dbReference type="Pfam" id="PF01920">
    <property type="entry name" value="Prefoldin_2"/>
    <property type="match status" value="1"/>
</dbReference>
<keyword evidence="9" id="KW-0106">Calcium</keyword>
<comment type="subcellular location">
    <subcellularLocation>
        <location evidence="1">Mitochondrion inner membrane</location>
        <topology evidence="1">Multi-pass membrane protein</topology>
    </subcellularLocation>
</comment>
<evidence type="ECO:0000256" key="3">
    <source>
        <dbReference type="ARBA" id="ARBA00008045"/>
    </source>
</evidence>
<keyword evidence="11" id="KW-0496">Mitochondrion</keyword>
<evidence type="ECO:0000256" key="5">
    <source>
        <dbReference type="ARBA" id="ARBA00022448"/>
    </source>
</evidence>
<dbReference type="SMART" id="SM00054">
    <property type="entry name" value="EFh"/>
    <property type="match status" value="3"/>
</dbReference>
<dbReference type="InterPro" id="IPR002048">
    <property type="entry name" value="EF_hand_dom"/>
</dbReference>
<dbReference type="Pfam" id="PF13499">
    <property type="entry name" value="EF-hand_7"/>
    <property type="match status" value="1"/>
</dbReference>
<comment type="subunit">
    <text evidence="4">Heterohexamer of two PFD-alpha type and four PFD-beta type subunits.</text>
</comment>
<dbReference type="PROSITE" id="PS50222">
    <property type="entry name" value="EF_HAND_2"/>
    <property type="match status" value="2"/>
</dbReference>
<feature type="domain" description="EF-hand" evidence="18">
    <location>
        <begin position="23"/>
        <end position="58"/>
    </location>
</feature>
<evidence type="ECO:0000256" key="6">
    <source>
        <dbReference type="ARBA" id="ARBA00022692"/>
    </source>
</evidence>
<dbReference type="EMBL" id="OC986314">
    <property type="protein sequence ID" value="CAG4642969.1"/>
    <property type="molecule type" value="Genomic_DNA"/>
</dbReference>
<dbReference type="InterPro" id="IPR002067">
    <property type="entry name" value="MCP"/>
</dbReference>
<dbReference type="GO" id="GO:0055085">
    <property type="term" value="P:transmembrane transport"/>
    <property type="evidence" value="ECO:0007669"/>
    <property type="project" value="InterPro"/>
</dbReference>
<organism evidence="19">
    <name type="scientific">Evadne anonyx</name>
    <dbReference type="NCBI Taxonomy" id="141404"/>
    <lineage>
        <taxon>Eukaryota</taxon>
        <taxon>Metazoa</taxon>
        <taxon>Ecdysozoa</taxon>
        <taxon>Arthropoda</taxon>
        <taxon>Crustacea</taxon>
        <taxon>Branchiopoda</taxon>
        <taxon>Diplostraca</taxon>
        <taxon>Cladocera</taxon>
        <taxon>Onychopoda</taxon>
        <taxon>Podonidae</taxon>
        <taxon>Evadne</taxon>
    </lineage>
</organism>
<accession>A0A9N6WY47</accession>
<keyword evidence="6 15" id="KW-0812">Transmembrane</keyword>
<dbReference type="InterPro" id="IPR002777">
    <property type="entry name" value="PFD_beta-like"/>
</dbReference>
<feature type="coiled-coil region" evidence="17">
    <location>
        <begin position="453"/>
        <end position="480"/>
    </location>
</feature>
<comment type="similarity">
    <text evidence="3">Belongs to the prefoldin subunit beta family.</text>
</comment>
<gene>
    <name evidence="19" type="primary">EOG090X0MQF</name>
</gene>
<keyword evidence="13" id="KW-0143">Chaperone</keyword>
<protein>
    <recommendedName>
        <fullName evidence="14">Probable prefoldin subunit 6</fullName>
    </recommendedName>
</protein>
<keyword evidence="7" id="KW-0677">Repeat</keyword>
<evidence type="ECO:0000256" key="1">
    <source>
        <dbReference type="ARBA" id="ARBA00004448"/>
    </source>
</evidence>
<dbReference type="PROSITE" id="PS50920">
    <property type="entry name" value="SOLCAR"/>
    <property type="match status" value="2"/>
</dbReference>
<dbReference type="SUPFAM" id="SSF103506">
    <property type="entry name" value="Mitochondrial carrier"/>
    <property type="match status" value="1"/>
</dbReference>
<dbReference type="InterPro" id="IPR011992">
    <property type="entry name" value="EF-hand-dom_pair"/>
</dbReference>
<dbReference type="FunFam" id="1.10.287.370:FF:000003">
    <property type="entry name" value="Prefoldin subunit 6"/>
    <property type="match status" value="1"/>
</dbReference>
<dbReference type="PROSITE" id="PS00018">
    <property type="entry name" value="EF_HAND_1"/>
    <property type="match status" value="2"/>
</dbReference>
<evidence type="ECO:0000256" key="11">
    <source>
        <dbReference type="ARBA" id="ARBA00023128"/>
    </source>
</evidence>
<keyword evidence="17" id="KW-0175">Coiled coil</keyword>
<evidence type="ECO:0000256" key="13">
    <source>
        <dbReference type="ARBA" id="ARBA00023186"/>
    </source>
</evidence>
<proteinExistence type="inferred from homology"/>
<evidence type="ECO:0000256" key="2">
    <source>
        <dbReference type="ARBA" id="ARBA00006375"/>
    </source>
</evidence>
<dbReference type="CDD" id="cd00051">
    <property type="entry name" value="EFh"/>
    <property type="match status" value="1"/>
</dbReference>
<dbReference type="InterPro" id="IPR018108">
    <property type="entry name" value="MCP_transmembrane"/>
</dbReference>
<dbReference type="InterPro" id="IPR018247">
    <property type="entry name" value="EF_Hand_1_Ca_BS"/>
</dbReference>
<keyword evidence="8" id="KW-0999">Mitochondrion inner membrane</keyword>
<dbReference type="CDD" id="cd23161">
    <property type="entry name" value="Prefoldin_6"/>
    <property type="match status" value="1"/>
</dbReference>
<evidence type="ECO:0000256" key="12">
    <source>
        <dbReference type="ARBA" id="ARBA00023136"/>
    </source>
</evidence>